<proteinExistence type="predicted"/>
<sequence length="220" mass="24586">MAAAVQGSWWTLIATIAILGYIATTDAQKDSDPIFGTAEAMMGEGLGSLTTVAEVEKFLDHVRRATKLEMAKNFAKKTRLFKRDLDIHGVNITAVNTIEYSSSTDTHFSSAKFTGVKYFTHKRRHFLICAQNSNYHQFLVELLPPGSFGNALMKMEIKAKFMIQSPFTRDITIIAAHVFDGDIWLALANGDQDAINTLSITWQDDTQQNQMWQYTAPQVG</sequence>
<accession>A0AAV2RYN5</accession>
<reference evidence="1 2" key="1">
    <citation type="submission" date="2024-05" db="EMBL/GenBank/DDBJ databases">
        <authorList>
            <person name="Wallberg A."/>
        </authorList>
    </citation>
    <scope>NUCLEOTIDE SEQUENCE [LARGE SCALE GENOMIC DNA]</scope>
</reference>
<dbReference type="EMBL" id="CAXKWB010039076">
    <property type="protein sequence ID" value="CAL4152672.1"/>
    <property type="molecule type" value="Genomic_DNA"/>
</dbReference>
<name>A0AAV2RYN5_MEGNR</name>
<keyword evidence="2" id="KW-1185">Reference proteome</keyword>
<protein>
    <submittedName>
        <fullName evidence="1">Uncharacterized protein</fullName>
    </submittedName>
</protein>
<evidence type="ECO:0000313" key="1">
    <source>
        <dbReference type="EMBL" id="CAL4152672.1"/>
    </source>
</evidence>
<gene>
    <name evidence="1" type="ORF">MNOR_LOCUS31025</name>
</gene>
<organism evidence="1 2">
    <name type="scientific">Meganyctiphanes norvegica</name>
    <name type="common">Northern krill</name>
    <name type="synonym">Thysanopoda norvegica</name>
    <dbReference type="NCBI Taxonomy" id="48144"/>
    <lineage>
        <taxon>Eukaryota</taxon>
        <taxon>Metazoa</taxon>
        <taxon>Ecdysozoa</taxon>
        <taxon>Arthropoda</taxon>
        <taxon>Crustacea</taxon>
        <taxon>Multicrustacea</taxon>
        <taxon>Malacostraca</taxon>
        <taxon>Eumalacostraca</taxon>
        <taxon>Eucarida</taxon>
        <taxon>Euphausiacea</taxon>
        <taxon>Euphausiidae</taxon>
        <taxon>Meganyctiphanes</taxon>
    </lineage>
</organism>
<dbReference type="AlphaFoldDB" id="A0AAV2RYN5"/>
<evidence type="ECO:0000313" key="2">
    <source>
        <dbReference type="Proteomes" id="UP001497623"/>
    </source>
</evidence>
<feature type="non-terminal residue" evidence="1">
    <location>
        <position position="220"/>
    </location>
</feature>
<comment type="caution">
    <text evidence="1">The sequence shown here is derived from an EMBL/GenBank/DDBJ whole genome shotgun (WGS) entry which is preliminary data.</text>
</comment>
<dbReference type="Proteomes" id="UP001497623">
    <property type="component" value="Unassembled WGS sequence"/>
</dbReference>